<dbReference type="InterPro" id="IPR040454">
    <property type="entry name" value="TF_IIIC_Tfc1/Sfc1"/>
</dbReference>
<keyword evidence="3" id="KW-0804">Transcription</keyword>
<dbReference type="PANTHER" id="PTHR13230:SF5">
    <property type="entry name" value="GENERAL TRANSCRIPTION FACTOR 3C POLYPEPTIDE 5"/>
    <property type="match status" value="1"/>
</dbReference>
<evidence type="ECO:0000256" key="3">
    <source>
        <dbReference type="ARBA" id="ARBA00023163"/>
    </source>
</evidence>
<proteinExistence type="predicted"/>
<feature type="domain" description="Transcription factor IIIC subunit 5 HTH" evidence="6">
    <location>
        <begin position="167"/>
        <end position="313"/>
    </location>
</feature>
<dbReference type="EMBL" id="HG937693">
    <property type="protein sequence ID" value="CDP35806.1"/>
    <property type="molecule type" value="Genomic_DNA"/>
</dbReference>
<name>A0A060T9E3_BLAAD</name>
<feature type="domain" description="Transcription factor IIIC subunit Tfc1/Sfc1 triple barrel" evidence="7">
    <location>
        <begin position="16"/>
        <end position="126"/>
    </location>
</feature>
<dbReference type="PhylomeDB" id="A0A060T9E3"/>
<accession>A0A060T9E3</accession>
<feature type="compositionally biased region" description="Acidic residues" evidence="5">
    <location>
        <begin position="433"/>
        <end position="454"/>
    </location>
</feature>
<keyword evidence="4" id="KW-0539">Nucleus</keyword>
<gene>
    <name evidence="8" type="ORF">GNLVRS02_ARAD1C43868g</name>
</gene>
<dbReference type="Pfam" id="PF09734">
    <property type="entry name" value="Tau95"/>
    <property type="match status" value="1"/>
</dbReference>
<dbReference type="InterPro" id="IPR042536">
    <property type="entry name" value="TFIIIC_tauA_Sfc1"/>
</dbReference>
<evidence type="ECO:0000256" key="5">
    <source>
        <dbReference type="SAM" id="MobiDB-lite"/>
    </source>
</evidence>
<dbReference type="GO" id="GO:0000127">
    <property type="term" value="C:transcription factor TFIIIC complex"/>
    <property type="evidence" value="ECO:0007669"/>
    <property type="project" value="InterPro"/>
</dbReference>
<reference evidence="8" key="1">
    <citation type="submission" date="2014-02" db="EMBL/GenBank/DDBJ databases">
        <authorList>
            <person name="Genoscope - CEA"/>
        </authorList>
    </citation>
    <scope>NUCLEOTIDE SEQUENCE</scope>
    <source>
        <strain evidence="8">LS3</strain>
    </source>
</reference>
<organism evidence="8">
    <name type="scientific">Blastobotrys adeninivorans</name>
    <name type="common">Yeast</name>
    <name type="synonym">Arxula adeninivorans</name>
    <dbReference type="NCBI Taxonomy" id="409370"/>
    <lineage>
        <taxon>Eukaryota</taxon>
        <taxon>Fungi</taxon>
        <taxon>Dikarya</taxon>
        <taxon>Ascomycota</taxon>
        <taxon>Saccharomycotina</taxon>
        <taxon>Dipodascomycetes</taxon>
        <taxon>Dipodascales</taxon>
        <taxon>Trichomonascaceae</taxon>
        <taxon>Blastobotrys</taxon>
    </lineage>
</organism>
<dbReference type="InterPro" id="IPR019136">
    <property type="entry name" value="TF_IIIC_su-5_HTH"/>
</dbReference>
<feature type="region of interest" description="Disordered" evidence="5">
    <location>
        <begin position="424"/>
        <end position="467"/>
    </location>
</feature>
<comment type="subcellular location">
    <subcellularLocation>
        <location evidence="1">Nucleus</location>
    </subcellularLocation>
</comment>
<dbReference type="PANTHER" id="PTHR13230">
    <property type="entry name" value="GENERAL TRANSCRIPTION FACTOR IIIC, POLYPEPTIDE 5"/>
    <property type="match status" value="1"/>
</dbReference>
<evidence type="ECO:0000256" key="4">
    <source>
        <dbReference type="ARBA" id="ARBA00023242"/>
    </source>
</evidence>
<dbReference type="AlphaFoldDB" id="A0A060T9E3"/>
<protein>
    <submittedName>
        <fullName evidence="8">ARAD1C43868p</fullName>
    </submittedName>
</protein>
<reference evidence="8" key="2">
    <citation type="submission" date="2014-06" db="EMBL/GenBank/DDBJ databases">
        <title>The complete genome of Blastobotrys (Arxula) adeninivorans LS3 - a yeast of biotechnological interest.</title>
        <authorList>
            <person name="Kunze G."/>
            <person name="Gaillardin C."/>
            <person name="Czernicka M."/>
            <person name="Durrens P."/>
            <person name="Martin T."/>
            <person name="Boer E."/>
            <person name="Gabaldon T."/>
            <person name="Cruz J."/>
            <person name="Talla E."/>
            <person name="Marck C."/>
            <person name="Goffeau A."/>
            <person name="Barbe V."/>
            <person name="Baret P."/>
            <person name="Baronian K."/>
            <person name="Beier S."/>
            <person name="Bleykasten C."/>
            <person name="Bode R."/>
            <person name="Casaregola S."/>
            <person name="Despons L."/>
            <person name="Fairhead C."/>
            <person name="Giersberg M."/>
            <person name="Gierski P."/>
            <person name="Hahnel U."/>
            <person name="Hartmann A."/>
            <person name="Jankowska D."/>
            <person name="Jubin C."/>
            <person name="Jung P."/>
            <person name="Lafontaine I."/>
            <person name="Leh-Louis V."/>
            <person name="Lemaire M."/>
            <person name="Marcet-Houben M."/>
            <person name="Mascher M."/>
            <person name="Morel G."/>
            <person name="Richard G.-F."/>
            <person name="Riechen J."/>
            <person name="Sacerdot C."/>
            <person name="Sarkar A."/>
            <person name="Savel G."/>
            <person name="Schacherer J."/>
            <person name="Sherman D."/>
            <person name="Straub M.-L."/>
            <person name="Stein N."/>
            <person name="Thierry A."/>
            <person name="Trautwein-Schult A."/>
            <person name="Westhof E."/>
            <person name="Worch S."/>
            <person name="Dujon B."/>
            <person name="Souciet J.-L."/>
            <person name="Wincker P."/>
            <person name="Scholz U."/>
            <person name="Neuveglise N."/>
        </authorList>
    </citation>
    <scope>NUCLEOTIDE SEQUENCE</scope>
    <source>
        <strain evidence="8">LS3</strain>
    </source>
</reference>
<evidence type="ECO:0000313" key="8">
    <source>
        <dbReference type="EMBL" id="CDP35806.1"/>
    </source>
</evidence>
<dbReference type="GO" id="GO:0001002">
    <property type="term" value="F:RNA polymerase III type 1 promoter sequence-specific DNA binding"/>
    <property type="evidence" value="ECO:0007669"/>
    <property type="project" value="TreeGrafter"/>
</dbReference>
<dbReference type="GO" id="GO:0006384">
    <property type="term" value="P:transcription initiation at RNA polymerase III promoter"/>
    <property type="evidence" value="ECO:0007669"/>
    <property type="project" value="InterPro"/>
</dbReference>
<evidence type="ECO:0000256" key="2">
    <source>
        <dbReference type="ARBA" id="ARBA00023125"/>
    </source>
</evidence>
<feature type="compositionally biased region" description="Basic and acidic residues" evidence="5">
    <location>
        <begin position="455"/>
        <end position="466"/>
    </location>
</feature>
<evidence type="ECO:0000259" key="7">
    <source>
        <dbReference type="Pfam" id="PF17682"/>
    </source>
</evidence>
<dbReference type="InterPro" id="IPR041499">
    <property type="entry name" value="Tfc1/Sfc1_N"/>
</dbReference>
<dbReference type="Gene3D" id="3.30.200.160">
    <property type="entry name" value="TFIIIC, subcomplex tauA, subunit Sfc1, barrel domain"/>
    <property type="match status" value="1"/>
</dbReference>
<evidence type="ECO:0000256" key="1">
    <source>
        <dbReference type="ARBA" id="ARBA00004123"/>
    </source>
</evidence>
<sequence length="513" mass="57933">MPSLAPVHILDVPRAVAIEFPANVQNIDKAVDLVGGPERIAKSIELEQPLELRFRPQDSLEHPVNSRQSKQQGILLKIDISKRHLDAANGDIQRALELANGDYSCSPSHIIGSTIRFREMSDYQYSTENSSFVSKAKKSIGSGDLEAIKQLQFEAHNSTSGVQNLDLIPPPRFSHIPFPFAYAYKQNPAVLVVDDGSGGSKMINTSAAQRLDSVIISWNDPIPSGPKNKLDPPTGAVEKCVEKLKKAFDERPFYTRHALQLMLTEEDRKVLKFSLPHVVYFYRSGPYRGAYVRYGVDPKSSSEYAKYQTEYFRPFSKEEEIKYKQTFGTNREPGAPPMTVFDGLHLTYPSIQLVDVTDPQILHILNEVSYRDEPTFNDGWYHSRDIGAIRRIVRIKLNAIKEGKQPIDKEVLDEVQLVLEERKHAEQAGEHVPDEEEHQAPQEESDPDYEEADIDGDHLSKAEKNLLNRFQSQGDELGGLFGYVRQQDENAQIGEYSMLGEESSEDDDDDDDE</sequence>
<dbReference type="Pfam" id="PF17682">
    <property type="entry name" value="Tau95_N"/>
    <property type="match status" value="1"/>
</dbReference>
<dbReference type="GO" id="GO:0005634">
    <property type="term" value="C:nucleus"/>
    <property type="evidence" value="ECO:0007669"/>
    <property type="project" value="UniProtKB-SubCell"/>
</dbReference>
<keyword evidence="2" id="KW-0238">DNA-binding</keyword>
<feature type="region of interest" description="Disordered" evidence="5">
    <location>
        <begin position="491"/>
        <end position="513"/>
    </location>
</feature>
<dbReference type="GO" id="GO:0001003">
    <property type="term" value="F:RNA polymerase III type 2 promoter sequence-specific DNA binding"/>
    <property type="evidence" value="ECO:0007669"/>
    <property type="project" value="TreeGrafter"/>
</dbReference>
<evidence type="ECO:0000259" key="6">
    <source>
        <dbReference type="Pfam" id="PF09734"/>
    </source>
</evidence>
<feature type="compositionally biased region" description="Acidic residues" evidence="5">
    <location>
        <begin position="502"/>
        <end position="513"/>
    </location>
</feature>